<comment type="subcellular location">
    <subcellularLocation>
        <location evidence="1">Cell membrane</location>
        <topology evidence="1">Multi-pass membrane protein</topology>
    </subcellularLocation>
</comment>
<evidence type="ECO:0000256" key="1">
    <source>
        <dbReference type="ARBA" id="ARBA00004651"/>
    </source>
</evidence>
<evidence type="ECO:0000256" key="2">
    <source>
        <dbReference type="ARBA" id="ARBA00022475"/>
    </source>
</evidence>
<evidence type="ECO:0000256" key="3">
    <source>
        <dbReference type="ARBA" id="ARBA00022692"/>
    </source>
</evidence>
<dbReference type="EMBL" id="JBIAPK010000006">
    <property type="protein sequence ID" value="MFF3341109.1"/>
    <property type="molecule type" value="Genomic_DNA"/>
</dbReference>
<dbReference type="PANTHER" id="PTHR14969">
    <property type="entry name" value="SPHINGOSINE-1-PHOSPHATE PHOSPHOHYDROLASE"/>
    <property type="match status" value="1"/>
</dbReference>
<keyword evidence="4" id="KW-0378">Hydrolase</keyword>
<reference evidence="8 9" key="1">
    <citation type="submission" date="2024-10" db="EMBL/GenBank/DDBJ databases">
        <title>The Natural Products Discovery Center: Release of the First 8490 Sequenced Strains for Exploring Actinobacteria Biosynthetic Diversity.</title>
        <authorList>
            <person name="Kalkreuter E."/>
            <person name="Kautsar S.A."/>
            <person name="Yang D."/>
            <person name="Bader C.D."/>
            <person name="Teijaro C.N."/>
            <person name="Fluegel L."/>
            <person name="Davis C.M."/>
            <person name="Simpson J.R."/>
            <person name="Lauterbach L."/>
            <person name="Steele A.D."/>
            <person name="Gui C."/>
            <person name="Meng S."/>
            <person name="Li G."/>
            <person name="Viehrig K."/>
            <person name="Ye F."/>
            <person name="Su P."/>
            <person name="Kiefer A.F."/>
            <person name="Nichols A."/>
            <person name="Cepeda A.J."/>
            <person name="Yan W."/>
            <person name="Fan B."/>
            <person name="Jiang Y."/>
            <person name="Adhikari A."/>
            <person name="Zheng C.-J."/>
            <person name="Schuster L."/>
            <person name="Cowan T.M."/>
            <person name="Smanski M.J."/>
            <person name="Chevrette M.G."/>
            <person name="De Carvalho L.P.S."/>
            <person name="Shen B."/>
        </authorList>
    </citation>
    <scope>NUCLEOTIDE SEQUENCE [LARGE SCALE GENOMIC DNA]</scope>
    <source>
        <strain evidence="8 9">NPDC003029</strain>
    </source>
</reference>
<keyword evidence="2" id="KW-1003">Cell membrane</keyword>
<sequence length="205" mass="21705">MTVLEHLGRGVDGFDTARPKEAVTRLLDDVRRLDRRLTRRAASWDSPWARKMLPAVESAAERTKLWWGAAITMAAVGGATQRKAAVGGVAGMLCAQLIANALCKQLYERRRPPADMIPHDDVEDRPDTSSFPSGHTAAAVGFTVAVSLTSPWVGAAAAVPAVLVAVERVHAGAHYPSDVAAGAAIGVGSALLVHHAPRLLLRLLT</sequence>
<evidence type="ECO:0000256" key="5">
    <source>
        <dbReference type="ARBA" id="ARBA00022989"/>
    </source>
</evidence>
<evidence type="ECO:0000313" key="8">
    <source>
        <dbReference type="EMBL" id="MFF3341109.1"/>
    </source>
</evidence>
<keyword evidence="3" id="KW-0812">Transmembrane</keyword>
<dbReference type="PANTHER" id="PTHR14969:SF62">
    <property type="entry name" value="DECAPRENYLPHOSPHORYL-5-PHOSPHORIBOSE PHOSPHATASE RV3807C-RELATED"/>
    <property type="match status" value="1"/>
</dbReference>
<protein>
    <submittedName>
        <fullName evidence="8">Phosphatase PAP2 family protein</fullName>
    </submittedName>
</protein>
<evidence type="ECO:0000313" key="9">
    <source>
        <dbReference type="Proteomes" id="UP001601976"/>
    </source>
</evidence>
<dbReference type="InterPro" id="IPR000326">
    <property type="entry name" value="PAP2/HPO"/>
</dbReference>
<dbReference type="Proteomes" id="UP001601976">
    <property type="component" value="Unassembled WGS sequence"/>
</dbReference>
<evidence type="ECO:0000256" key="4">
    <source>
        <dbReference type="ARBA" id="ARBA00022801"/>
    </source>
</evidence>
<organism evidence="8 9">
    <name type="scientific">Streptomyces flavidovirens</name>
    <dbReference type="NCBI Taxonomy" id="67298"/>
    <lineage>
        <taxon>Bacteria</taxon>
        <taxon>Bacillati</taxon>
        <taxon>Actinomycetota</taxon>
        <taxon>Actinomycetes</taxon>
        <taxon>Kitasatosporales</taxon>
        <taxon>Streptomycetaceae</taxon>
        <taxon>Streptomyces</taxon>
    </lineage>
</organism>
<keyword evidence="6" id="KW-0472">Membrane</keyword>
<dbReference type="SMART" id="SM00014">
    <property type="entry name" value="acidPPc"/>
    <property type="match status" value="1"/>
</dbReference>
<dbReference type="Gene3D" id="1.20.144.10">
    <property type="entry name" value="Phosphatidic acid phosphatase type 2/haloperoxidase"/>
    <property type="match status" value="1"/>
</dbReference>
<dbReference type="InterPro" id="IPR036938">
    <property type="entry name" value="PAP2/HPO_sf"/>
</dbReference>
<accession>A0ABW6RHU4</accession>
<dbReference type="Pfam" id="PF01569">
    <property type="entry name" value="PAP2"/>
    <property type="match status" value="1"/>
</dbReference>
<evidence type="ECO:0000259" key="7">
    <source>
        <dbReference type="SMART" id="SM00014"/>
    </source>
</evidence>
<keyword evidence="9" id="KW-1185">Reference proteome</keyword>
<evidence type="ECO:0000256" key="6">
    <source>
        <dbReference type="ARBA" id="ARBA00023136"/>
    </source>
</evidence>
<keyword evidence="5" id="KW-1133">Transmembrane helix</keyword>
<dbReference type="CDD" id="cd01610">
    <property type="entry name" value="PAP2_like"/>
    <property type="match status" value="1"/>
</dbReference>
<dbReference type="RefSeq" id="WP_355717801.1">
    <property type="nucleotide sequence ID" value="NZ_JBEXNP010000005.1"/>
</dbReference>
<dbReference type="SUPFAM" id="SSF48317">
    <property type="entry name" value="Acid phosphatase/Vanadium-dependent haloperoxidase"/>
    <property type="match status" value="1"/>
</dbReference>
<gene>
    <name evidence="8" type="ORF">ACFYWW_20600</name>
</gene>
<feature type="domain" description="Phosphatidic acid phosphatase type 2/haloperoxidase" evidence="7">
    <location>
        <begin position="85"/>
        <end position="194"/>
    </location>
</feature>
<proteinExistence type="predicted"/>
<name>A0ABW6RHU4_9ACTN</name>
<comment type="caution">
    <text evidence="8">The sequence shown here is derived from an EMBL/GenBank/DDBJ whole genome shotgun (WGS) entry which is preliminary data.</text>
</comment>